<sequence>MFRTWHTENKMLADRKTTRRPFGKKTEAKEACSGLQHIEDLVRTHSLAQVLVRQALIGRLGQKEARCQTGKVHRPTEEGWVARTVLQSSDLSYLPPLSIPSPCRPTLTGSRHTVPGVHSWLHANMQHT</sequence>
<evidence type="ECO:0000313" key="1">
    <source>
        <dbReference type="EMBL" id="KAH7994691.1"/>
    </source>
</evidence>
<evidence type="ECO:0000313" key="2">
    <source>
        <dbReference type="Proteomes" id="UP000827872"/>
    </source>
</evidence>
<dbReference type="Proteomes" id="UP000827872">
    <property type="component" value="Linkage Group LG07"/>
</dbReference>
<dbReference type="EMBL" id="CM037620">
    <property type="protein sequence ID" value="KAH7994691.1"/>
    <property type="molecule type" value="Genomic_DNA"/>
</dbReference>
<organism evidence="1 2">
    <name type="scientific">Sphaerodactylus townsendi</name>
    <dbReference type="NCBI Taxonomy" id="933632"/>
    <lineage>
        <taxon>Eukaryota</taxon>
        <taxon>Metazoa</taxon>
        <taxon>Chordata</taxon>
        <taxon>Craniata</taxon>
        <taxon>Vertebrata</taxon>
        <taxon>Euteleostomi</taxon>
        <taxon>Lepidosauria</taxon>
        <taxon>Squamata</taxon>
        <taxon>Bifurcata</taxon>
        <taxon>Gekkota</taxon>
        <taxon>Sphaerodactylidae</taxon>
        <taxon>Sphaerodactylus</taxon>
    </lineage>
</organism>
<protein>
    <submittedName>
        <fullName evidence="1">Uncharacterized protein</fullName>
    </submittedName>
</protein>
<comment type="caution">
    <text evidence="1">The sequence shown here is derived from an EMBL/GenBank/DDBJ whole genome shotgun (WGS) entry which is preliminary data.</text>
</comment>
<keyword evidence="2" id="KW-1185">Reference proteome</keyword>
<proteinExistence type="predicted"/>
<gene>
    <name evidence="1" type="ORF">K3G42_013906</name>
</gene>
<name>A0ACB8EQD6_9SAUR</name>
<reference evidence="1" key="1">
    <citation type="submission" date="2021-08" db="EMBL/GenBank/DDBJ databases">
        <title>The first chromosome-level gecko genome reveals the dynamic sex chromosomes of Neotropical dwarf geckos (Sphaerodactylidae: Sphaerodactylus).</title>
        <authorList>
            <person name="Pinto B.J."/>
            <person name="Keating S.E."/>
            <person name="Gamble T."/>
        </authorList>
    </citation>
    <scope>NUCLEOTIDE SEQUENCE</scope>
    <source>
        <strain evidence="1">TG3544</strain>
    </source>
</reference>
<accession>A0ACB8EQD6</accession>